<evidence type="ECO:0000313" key="1">
    <source>
        <dbReference type="EMBL" id="KHG05128.1"/>
    </source>
</evidence>
<protein>
    <submittedName>
        <fullName evidence="1">Transaldolase</fullName>
    </submittedName>
</protein>
<dbReference type="Proteomes" id="UP000032142">
    <property type="component" value="Unassembled WGS sequence"/>
</dbReference>
<organism evidence="1 2">
    <name type="scientific">Gossypium arboreum</name>
    <name type="common">Tree cotton</name>
    <name type="synonym">Gossypium nanking</name>
    <dbReference type="NCBI Taxonomy" id="29729"/>
    <lineage>
        <taxon>Eukaryota</taxon>
        <taxon>Viridiplantae</taxon>
        <taxon>Streptophyta</taxon>
        <taxon>Embryophyta</taxon>
        <taxon>Tracheophyta</taxon>
        <taxon>Spermatophyta</taxon>
        <taxon>Magnoliopsida</taxon>
        <taxon>eudicotyledons</taxon>
        <taxon>Gunneridae</taxon>
        <taxon>Pentapetalae</taxon>
        <taxon>rosids</taxon>
        <taxon>malvids</taxon>
        <taxon>Malvales</taxon>
        <taxon>Malvaceae</taxon>
        <taxon>Malvoideae</taxon>
        <taxon>Gossypium</taxon>
    </lineage>
</organism>
<gene>
    <name evidence="1" type="ORF">F383_30764</name>
</gene>
<keyword evidence="2" id="KW-1185">Reference proteome</keyword>
<reference evidence="2" key="1">
    <citation type="submission" date="2014-09" db="EMBL/GenBank/DDBJ databases">
        <authorList>
            <person name="Mudge J."/>
            <person name="Ramaraj T."/>
            <person name="Lindquist I.E."/>
            <person name="Bharti A.K."/>
            <person name="Sundararajan A."/>
            <person name="Cameron C.T."/>
            <person name="Woodward J.E."/>
            <person name="May G.D."/>
            <person name="Brubaker C."/>
            <person name="Broadhvest J."/>
            <person name="Wilkins T.A."/>
        </authorList>
    </citation>
    <scope>NUCLEOTIDE SEQUENCE</scope>
    <source>
        <strain evidence="2">cv. AKA8401</strain>
    </source>
</reference>
<evidence type="ECO:0000313" key="2">
    <source>
        <dbReference type="Proteomes" id="UP000032142"/>
    </source>
</evidence>
<sequence length="141" mass="15932">MSGTCFGHIMRASVRPCLGHGIGIQMRASVRHVWDMHQPYYGSQWTCIGLDRDSQCKTCLGHASAKSCASVRHVWYMHQHAYMRASVRPCLGHGIGNISHVEGTYMISMSNELNLENETRVDDNEKVKLCLPLSYRHDGKQ</sequence>
<proteinExistence type="predicted"/>
<accession>A0A0B0MSN1</accession>
<dbReference type="EMBL" id="JRRC01424243">
    <property type="protein sequence ID" value="KHG05128.1"/>
    <property type="molecule type" value="Genomic_DNA"/>
</dbReference>
<comment type="caution">
    <text evidence="1">The sequence shown here is derived from an EMBL/GenBank/DDBJ whole genome shotgun (WGS) entry which is preliminary data.</text>
</comment>
<dbReference type="AlphaFoldDB" id="A0A0B0MSN1"/>
<name>A0A0B0MSN1_GOSAR</name>